<sequence length="60" mass="6901">MGINYCKMIVTHTWCTSINAFGSILMTSAPVHSFARQVTYKVRQVTYKVFFTIKHDVSEI</sequence>
<dbReference type="OrthoDB" id="10327961at2759"/>
<name>A0A2P5G0R5_TREOI</name>
<gene>
    <name evidence="1" type="ORF">TorRG33x02_008170</name>
</gene>
<comment type="caution">
    <text evidence="1">The sequence shown here is derived from an EMBL/GenBank/DDBJ whole genome shotgun (WGS) entry which is preliminary data.</text>
</comment>
<evidence type="ECO:0000313" key="2">
    <source>
        <dbReference type="Proteomes" id="UP000237000"/>
    </source>
</evidence>
<reference evidence="2" key="1">
    <citation type="submission" date="2016-06" db="EMBL/GenBank/DDBJ databases">
        <title>Parallel loss of symbiosis genes in relatives of nitrogen-fixing non-legume Parasponia.</title>
        <authorList>
            <person name="Van Velzen R."/>
            <person name="Holmer R."/>
            <person name="Bu F."/>
            <person name="Rutten L."/>
            <person name="Van Zeijl A."/>
            <person name="Liu W."/>
            <person name="Santuari L."/>
            <person name="Cao Q."/>
            <person name="Sharma T."/>
            <person name="Shen D."/>
            <person name="Roswanjaya Y."/>
            <person name="Wardhani T."/>
            <person name="Kalhor M.S."/>
            <person name="Jansen J."/>
            <person name="Van den Hoogen J."/>
            <person name="Gungor B."/>
            <person name="Hartog M."/>
            <person name="Hontelez J."/>
            <person name="Verver J."/>
            <person name="Yang W.-C."/>
            <person name="Schijlen E."/>
            <person name="Repin R."/>
            <person name="Schilthuizen M."/>
            <person name="Schranz E."/>
            <person name="Heidstra R."/>
            <person name="Miyata K."/>
            <person name="Fedorova E."/>
            <person name="Kohlen W."/>
            <person name="Bisseling T."/>
            <person name="Smit S."/>
            <person name="Geurts R."/>
        </authorList>
    </citation>
    <scope>NUCLEOTIDE SEQUENCE [LARGE SCALE GENOMIC DNA]</scope>
    <source>
        <strain evidence="2">cv. RG33-2</strain>
    </source>
</reference>
<proteinExistence type="predicted"/>
<organism evidence="1 2">
    <name type="scientific">Trema orientale</name>
    <name type="common">Charcoal tree</name>
    <name type="synonym">Celtis orientalis</name>
    <dbReference type="NCBI Taxonomy" id="63057"/>
    <lineage>
        <taxon>Eukaryota</taxon>
        <taxon>Viridiplantae</taxon>
        <taxon>Streptophyta</taxon>
        <taxon>Embryophyta</taxon>
        <taxon>Tracheophyta</taxon>
        <taxon>Spermatophyta</taxon>
        <taxon>Magnoliopsida</taxon>
        <taxon>eudicotyledons</taxon>
        <taxon>Gunneridae</taxon>
        <taxon>Pentapetalae</taxon>
        <taxon>rosids</taxon>
        <taxon>fabids</taxon>
        <taxon>Rosales</taxon>
        <taxon>Cannabaceae</taxon>
        <taxon>Trema</taxon>
    </lineage>
</organism>
<dbReference type="AlphaFoldDB" id="A0A2P5G0R5"/>
<evidence type="ECO:0000313" key="1">
    <source>
        <dbReference type="EMBL" id="POO03612.1"/>
    </source>
</evidence>
<dbReference type="Proteomes" id="UP000237000">
    <property type="component" value="Unassembled WGS sequence"/>
</dbReference>
<dbReference type="InParanoid" id="A0A2P5G0R5"/>
<protein>
    <submittedName>
        <fullName evidence="1">Uncharacterized protein</fullName>
    </submittedName>
</protein>
<accession>A0A2P5G0R5</accession>
<keyword evidence="2" id="KW-1185">Reference proteome</keyword>
<dbReference type="EMBL" id="JXTC01000002">
    <property type="protein sequence ID" value="POO03612.1"/>
    <property type="molecule type" value="Genomic_DNA"/>
</dbReference>